<dbReference type="AlphaFoldDB" id="A0A8H6L5G8"/>
<dbReference type="RefSeq" id="XP_037165668.1">
    <property type="nucleotide sequence ID" value="XM_037307486.1"/>
</dbReference>
<gene>
    <name evidence="1" type="ORF">HO173_005571</name>
</gene>
<dbReference type="GeneID" id="59287233"/>
<evidence type="ECO:0000313" key="2">
    <source>
        <dbReference type="Proteomes" id="UP000578531"/>
    </source>
</evidence>
<comment type="caution">
    <text evidence="1">The sequence shown here is derived from an EMBL/GenBank/DDBJ whole genome shotgun (WGS) entry which is preliminary data.</text>
</comment>
<protein>
    <submittedName>
        <fullName evidence="1">Uncharacterized protein</fullName>
    </submittedName>
</protein>
<reference evidence="1 2" key="1">
    <citation type="journal article" date="2020" name="Genomics">
        <title>Complete, high-quality genomes from long-read metagenomic sequencing of two wolf lichen thalli reveals enigmatic genome architecture.</title>
        <authorList>
            <person name="McKenzie S.K."/>
            <person name="Walston R.F."/>
            <person name="Allen J.L."/>
        </authorList>
    </citation>
    <scope>NUCLEOTIDE SEQUENCE [LARGE SCALE GENOMIC DNA]</scope>
    <source>
        <strain evidence="1">WasteWater2</strain>
    </source>
</reference>
<keyword evidence="2" id="KW-1185">Reference proteome</keyword>
<dbReference type="EMBL" id="JACCJC010000020">
    <property type="protein sequence ID" value="KAF6236318.1"/>
    <property type="molecule type" value="Genomic_DNA"/>
</dbReference>
<name>A0A8H6L5G8_9LECA</name>
<dbReference type="Proteomes" id="UP000578531">
    <property type="component" value="Unassembled WGS sequence"/>
</dbReference>
<accession>A0A8H6L5G8</accession>
<proteinExistence type="predicted"/>
<organism evidence="1 2">
    <name type="scientific">Letharia columbiana</name>
    <dbReference type="NCBI Taxonomy" id="112416"/>
    <lineage>
        <taxon>Eukaryota</taxon>
        <taxon>Fungi</taxon>
        <taxon>Dikarya</taxon>
        <taxon>Ascomycota</taxon>
        <taxon>Pezizomycotina</taxon>
        <taxon>Lecanoromycetes</taxon>
        <taxon>OSLEUM clade</taxon>
        <taxon>Lecanoromycetidae</taxon>
        <taxon>Lecanorales</taxon>
        <taxon>Lecanorineae</taxon>
        <taxon>Parmeliaceae</taxon>
        <taxon>Letharia</taxon>
    </lineage>
</organism>
<evidence type="ECO:0000313" key="1">
    <source>
        <dbReference type="EMBL" id="KAF6236318.1"/>
    </source>
</evidence>
<sequence length="209" mass="23197">MDSIVVGRKDGGTAPDRFWEEASDIFYQGLGKAKRAKLDDTIHLEDTIKSLQLTQSKVSNEDGTHTLRVASKDIDIKVGGTRKLVFDHGEFGRTLIGVFGGEFEEFKKIVDDARGKRDALKGTAYVALKTAAIGILEGDSEVLEDVHEVINAITIPDLKVIQAELSKKREHKEKKDLEKAFRELKDWLLAGTSAKTQAPEAQYLAHLKH</sequence>